<dbReference type="AlphaFoldDB" id="A0AA42BQT7"/>
<dbReference type="PANTHER" id="PTHR37313:SF2">
    <property type="entry name" value="UPF0749 PROTEIN YLXX"/>
    <property type="match status" value="1"/>
</dbReference>
<accession>A0AA42BQT7</accession>
<evidence type="ECO:0000256" key="1">
    <source>
        <dbReference type="ARBA" id="ARBA00009108"/>
    </source>
</evidence>
<keyword evidence="4" id="KW-1185">Reference proteome</keyword>
<protein>
    <submittedName>
        <fullName evidence="3">DUF881 domain-containing protein</fullName>
    </submittedName>
</protein>
<dbReference type="Pfam" id="PF05949">
    <property type="entry name" value="DUF881"/>
    <property type="match status" value="1"/>
</dbReference>
<dbReference type="PANTHER" id="PTHR37313">
    <property type="entry name" value="UPF0749 PROTEIN RV1825"/>
    <property type="match status" value="1"/>
</dbReference>
<evidence type="ECO:0000313" key="3">
    <source>
        <dbReference type="EMBL" id="MCP8970242.1"/>
    </source>
</evidence>
<gene>
    <name evidence="3" type="ORF">NK662_17105</name>
</gene>
<dbReference type="Proteomes" id="UP001156102">
    <property type="component" value="Unassembled WGS sequence"/>
</dbReference>
<keyword evidence="2" id="KW-0175">Coiled coil</keyword>
<dbReference type="InterPro" id="IPR010273">
    <property type="entry name" value="DUF881"/>
</dbReference>
<organism evidence="3 4">
    <name type="scientific">Ectobacillus ponti</name>
    <dbReference type="NCBI Taxonomy" id="2961894"/>
    <lineage>
        <taxon>Bacteria</taxon>
        <taxon>Bacillati</taxon>
        <taxon>Bacillota</taxon>
        <taxon>Bacilli</taxon>
        <taxon>Bacillales</taxon>
        <taxon>Bacillaceae</taxon>
        <taxon>Ectobacillus</taxon>
    </lineage>
</organism>
<dbReference type="RefSeq" id="WP_254760161.1">
    <property type="nucleotide sequence ID" value="NZ_JANCLT010000010.1"/>
</dbReference>
<evidence type="ECO:0000313" key="4">
    <source>
        <dbReference type="Proteomes" id="UP001156102"/>
    </source>
</evidence>
<sequence>MKVKGHHVLLSLVCLVLGFMLSYSYVFTSKKEAHEKEGRNWDREYKLRTMLIDQEKENTVLERSVASLQGKVRKEEKQLAAQEGKLSETVAEAEQLRMYLGEVKVQGPGIEITLADSAKAPGDKNANSYIVHDVHVQSVLHELYAAGANGIAINGQRLTAGSYVTCNGPVITVDGVEHPAPFVIAAIGDAGVLDKALNIRGGVVEQLLQDNVIVKLQTKDNLVLEAYYEKTNAKGGKS</sequence>
<dbReference type="EMBL" id="JANCLT010000010">
    <property type="protein sequence ID" value="MCP8970242.1"/>
    <property type="molecule type" value="Genomic_DNA"/>
</dbReference>
<feature type="coiled-coil region" evidence="2">
    <location>
        <begin position="58"/>
        <end position="92"/>
    </location>
</feature>
<name>A0AA42BQT7_9BACI</name>
<reference evidence="3" key="1">
    <citation type="submission" date="2022-07" db="EMBL/GenBank/DDBJ databases">
        <authorList>
            <person name="Li W.-J."/>
            <person name="Deng Q.-Q."/>
        </authorList>
    </citation>
    <scope>NUCLEOTIDE SEQUENCE</scope>
    <source>
        <strain evidence="3">SYSU M60031</strain>
    </source>
</reference>
<proteinExistence type="inferred from homology"/>
<evidence type="ECO:0000256" key="2">
    <source>
        <dbReference type="SAM" id="Coils"/>
    </source>
</evidence>
<dbReference type="Gene3D" id="3.30.70.1880">
    <property type="entry name" value="Protein of unknown function DUF881"/>
    <property type="match status" value="1"/>
</dbReference>
<comment type="caution">
    <text evidence="3">The sequence shown here is derived from an EMBL/GenBank/DDBJ whole genome shotgun (WGS) entry which is preliminary data.</text>
</comment>
<comment type="similarity">
    <text evidence="1">Belongs to the UPF0749 family.</text>
</comment>